<dbReference type="EMBL" id="CAXJIO010000012">
    <property type="protein sequence ID" value="CAL2103376.1"/>
    <property type="molecule type" value="Genomic_DNA"/>
</dbReference>
<keyword evidence="2" id="KW-1185">Reference proteome</keyword>
<evidence type="ECO:0008006" key="3">
    <source>
        <dbReference type="Google" id="ProtNLM"/>
    </source>
</evidence>
<gene>
    <name evidence="1" type="ORF">T190423A01A_30490</name>
</gene>
<accession>A0ABM9PCN4</accession>
<name>A0ABM9PCN4_9FLAO</name>
<comment type="caution">
    <text evidence="1">The sequence shown here is derived from an EMBL/GenBank/DDBJ whole genome shotgun (WGS) entry which is preliminary data.</text>
</comment>
<proteinExistence type="predicted"/>
<protein>
    <recommendedName>
        <fullName evidence="3">Lipoprotein</fullName>
    </recommendedName>
</protein>
<sequence>MNRIFTKLLFLSFIIIGCNSAKRNKLQETLIYITPKNEVVCIEIKDSSFVLNWIFFGKKKSSQINYFGIIQFNGVTIKNELKINKIVKNSIKTSNGKTIKTPIDQWPELEYNNKTKQITFYNDTLNLNSQYSIIKTKDIIDSHDNWNGNLIQLNDLR</sequence>
<dbReference type="PROSITE" id="PS51257">
    <property type="entry name" value="PROKAR_LIPOPROTEIN"/>
    <property type="match status" value="1"/>
</dbReference>
<evidence type="ECO:0000313" key="1">
    <source>
        <dbReference type="EMBL" id="CAL2103376.1"/>
    </source>
</evidence>
<reference evidence="1 2" key="1">
    <citation type="submission" date="2024-05" db="EMBL/GenBank/DDBJ databases">
        <authorList>
            <person name="Duchaud E."/>
        </authorList>
    </citation>
    <scope>NUCLEOTIDE SEQUENCE [LARGE SCALE GENOMIC DNA]</scope>
    <source>
        <strain evidence="1">Ena-SAMPLE-TAB-13-05-2024-13:56:06:370-140308</strain>
    </source>
</reference>
<evidence type="ECO:0000313" key="2">
    <source>
        <dbReference type="Proteomes" id="UP001497527"/>
    </source>
</evidence>
<dbReference type="RefSeq" id="WP_348717574.1">
    <property type="nucleotide sequence ID" value="NZ_CAXJIO010000012.1"/>
</dbReference>
<organism evidence="1 2">
    <name type="scientific">Tenacibaculum polynesiense</name>
    <dbReference type="NCBI Taxonomy" id="3137857"/>
    <lineage>
        <taxon>Bacteria</taxon>
        <taxon>Pseudomonadati</taxon>
        <taxon>Bacteroidota</taxon>
        <taxon>Flavobacteriia</taxon>
        <taxon>Flavobacteriales</taxon>
        <taxon>Flavobacteriaceae</taxon>
        <taxon>Tenacibaculum</taxon>
    </lineage>
</organism>
<dbReference type="Proteomes" id="UP001497527">
    <property type="component" value="Unassembled WGS sequence"/>
</dbReference>